<sequence length="227" mass="25346">MQRKPAGRPAVIPDPLESPDPAAADFQTSSMPELIPIETPEKEQKTSEEEVNLSEFVLDLPDPYFDLTCTYRETCVSCGSPVHYGCTTSGICAMCRRASTIGQHQRDARQGLLRQATRMTRNTERNFPGPSVGDTVAVPTADPDRARGDSRNVMAVVTEVLDNGLYRVGNEHGLLGRALSRNQFTVSKHRFLDVENVQRDKELGYRTFFPKLFFEGYFVLIFSGPKI</sequence>
<accession>A0AAE1HEI3</accession>
<keyword evidence="3" id="KW-1185">Reference proteome</keyword>
<name>A0AAE1HEI3_9NEOP</name>
<feature type="compositionally biased region" description="Basic and acidic residues" evidence="1">
    <location>
        <begin position="39"/>
        <end position="48"/>
    </location>
</feature>
<feature type="region of interest" description="Disordered" evidence="1">
    <location>
        <begin position="1"/>
        <end position="48"/>
    </location>
</feature>
<dbReference type="Proteomes" id="UP001219518">
    <property type="component" value="Unassembled WGS sequence"/>
</dbReference>
<evidence type="ECO:0000256" key="1">
    <source>
        <dbReference type="SAM" id="MobiDB-lite"/>
    </source>
</evidence>
<comment type="caution">
    <text evidence="2">The sequence shown here is derived from an EMBL/GenBank/DDBJ whole genome shotgun (WGS) entry which is preliminary data.</text>
</comment>
<dbReference type="AlphaFoldDB" id="A0AAE1HEI3"/>
<protein>
    <submittedName>
        <fullName evidence="2">SCAN domain-containing protein 3</fullName>
    </submittedName>
</protein>
<evidence type="ECO:0000313" key="2">
    <source>
        <dbReference type="EMBL" id="KAK3919738.1"/>
    </source>
</evidence>
<proteinExistence type="predicted"/>
<reference evidence="2" key="1">
    <citation type="submission" date="2021-07" db="EMBL/GenBank/DDBJ databases">
        <authorList>
            <person name="Catto M.A."/>
            <person name="Jacobson A."/>
            <person name="Kennedy G."/>
            <person name="Labadie P."/>
            <person name="Hunt B.G."/>
            <person name="Srinivasan R."/>
        </authorList>
    </citation>
    <scope>NUCLEOTIDE SEQUENCE</scope>
    <source>
        <strain evidence="2">PL_HMW_Pooled</strain>
        <tissue evidence="2">Head</tissue>
    </source>
</reference>
<reference evidence="2" key="2">
    <citation type="journal article" date="2023" name="BMC Genomics">
        <title>Pest status, molecular evolution, and epigenetic factors derived from the genome assembly of Frankliniella fusca, a thysanopteran phytovirus vector.</title>
        <authorList>
            <person name="Catto M.A."/>
            <person name="Labadie P.E."/>
            <person name="Jacobson A.L."/>
            <person name="Kennedy G.G."/>
            <person name="Srinivasan R."/>
            <person name="Hunt B.G."/>
        </authorList>
    </citation>
    <scope>NUCLEOTIDE SEQUENCE</scope>
    <source>
        <strain evidence="2">PL_HMW_Pooled</strain>
    </source>
</reference>
<dbReference type="EMBL" id="JAHWGI010000981">
    <property type="protein sequence ID" value="KAK3919738.1"/>
    <property type="molecule type" value="Genomic_DNA"/>
</dbReference>
<evidence type="ECO:0000313" key="3">
    <source>
        <dbReference type="Proteomes" id="UP001219518"/>
    </source>
</evidence>
<organism evidence="2 3">
    <name type="scientific">Frankliniella fusca</name>
    <dbReference type="NCBI Taxonomy" id="407009"/>
    <lineage>
        <taxon>Eukaryota</taxon>
        <taxon>Metazoa</taxon>
        <taxon>Ecdysozoa</taxon>
        <taxon>Arthropoda</taxon>
        <taxon>Hexapoda</taxon>
        <taxon>Insecta</taxon>
        <taxon>Pterygota</taxon>
        <taxon>Neoptera</taxon>
        <taxon>Paraneoptera</taxon>
        <taxon>Thysanoptera</taxon>
        <taxon>Terebrantia</taxon>
        <taxon>Thripoidea</taxon>
        <taxon>Thripidae</taxon>
        <taxon>Frankliniella</taxon>
    </lineage>
</organism>
<gene>
    <name evidence="2" type="ORF">KUF71_008865</name>
</gene>